<dbReference type="Proteomes" id="UP001501594">
    <property type="component" value="Unassembled WGS sequence"/>
</dbReference>
<dbReference type="RefSeq" id="WP_344794580.1">
    <property type="nucleotide sequence ID" value="NZ_BAABAU010000001.1"/>
</dbReference>
<organism evidence="1 2">
    <name type="scientific">Frondihabitans peucedani</name>
    <dbReference type="NCBI Taxonomy" id="598626"/>
    <lineage>
        <taxon>Bacteria</taxon>
        <taxon>Bacillati</taxon>
        <taxon>Actinomycetota</taxon>
        <taxon>Actinomycetes</taxon>
        <taxon>Micrococcales</taxon>
        <taxon>Microbacteriaceae</taxon>
        <taxon>Frondihabitans</taxon>
    </lineage>
</organism>
<evidence type="ECO:0000313" key="1">
    <source>
        <dbReference type="EMBL" id="GAA4265857.1"/>
    </source>
</evidence>
<dbReference type="EMBL" id="BAABAU010000001">
    <property type="protein sequence ID" value="GAA4265857.1"/>
    <property type="molecule type" value="Genomic_DNA"/>
</dbReference>
<sequence length="89" mass="10162">MTTTLHRYSVTETPTVARAIDLAAVTWPELRDNRAALLRRIVEWGAVALEEQRARVLDERREALRKHAGSLEGVFPADAARRARDEWPE</sequence>
<comment type="caution">
    <text evidence="1">The sequence shown here is derived from an EMBL/GenBank/DDBJ whole genome shotgun (WGS) entry which is preliminary data.</text>
</comment>
<keyword evidence="2" id="KW-1185">Reference proteome</keyword>
<name>A0ABP8E0X8_9MICO</name>
<accession>A0ABP8E0X8</accession>
<proteinExistence type="predicted"/>
<evidence type="ECO:0000313" key="2">
    <source>
        <dbReference type="Proteomes" id="UP001501594"/>
    </source>
</evidence>
<protein>
    <submittedName>
        <fullName evidence="1">Uncharacterized protein</fullName>
    </submittedName>
</protein>
<gene>
    <name evidence="1" type="ORF">GCM10022256_14690</name>
</gene>
<reference evidence="2" key="1">
    <citation type="journal article" date="2019" name="Int. J. Syst. Evol. Microbiol.">
        <title>The Global Catalogue of Microorganisms (GCM) 10K type strain sequencing project: providing services to taxonomists for standard genome sequencing and annotation.</title>
        <authorList>
            <consortium name="The Broad Institute Genomics Platform"/>
            <consortium name="The Broad Institute Genome Sequencing Center for Infectious Disease"/>
            <person name="Wu L."/>
            <person name="Ma J."/>
        </authorList>
    </citation>
    <scope>NUCLEOTIDE SEQUENCE [LARGE SCALE GENOMIC DNA]</scope>
    <source>
        <strain evidence="2">JCM 17442</strain>
    </source>
</reference>